<dbReference type="Gene3D" id="1.10.10.10">
    <property type="entry name" value="Winged helix-like DNA-binding domain superfamily/Winged helix DNA-binding domain"/>
    <property type="match status" value="1"/>
</dbReference>
<dbReference type="GO" id="GO:0003700">
    <property type="term" value="F:DNA-binding transcription factor activity"/>
    <property type="evidence" value="ECO:0007669"/>
    <property type="project" value="InterPro"/>
</dbReference>
<comment type="caution">
    <text evidence="6">The sequence shown here is derived from an EMBL/GenBank/DDBJ whole genome shotgun (WGS) entry which is preliminary data.</text>
</comment>
<proteinExistence type="predicted"/>
<evidence type="ECO:0000313" key="6">
    <source>
        <dbReference type="EMBL" id="PZW32012.1"/>
    </source>
</evidence>
<dbReference type="PROSITE" id="PS50987">
    <property type="entry name" value="HTH_ARSR_2"/>
    <property type="match status" value="1"/>
</dbReference>
<keyword evidence="7" id="KW-1185">Reference proteome</keyword>
<gene>
    <name evidence="6" type="ORF">EI42_02038</name>
</gene>
<reference evidence="6 7" key="1">
    <citation type="submission" date="2018-06" db="EMBL/GenBank/DDBJ databases">
        <title>Genomic Encyclopedia of Archaeal and Bacterial Type Strains, Phase II (KMG-II): from individual species to whole genera.</title>
        <authorList>
            <person name="Goeker M."/>
        </authorList>
    </citation>
    <scope>NUCLEOTIDE SEQUENCE [LARGE SCALE GENOMIC DNA]</scope>
    <source>
        <strain evidence="6 7">ATCC BAA-1881</strain>
    </source>
</reference>
<dbReference type="SMART" id="SM00418">
    <property type="entry name" value="HTH_ARSR"/>
    <property type="match status" value="1"/>
</dbReference>
<name>A0A326UP39_THEHA</name>
<dbReference type="PRINTS" id="PR00778">
    <property type="entry name" value="HTHARSR"/>
</dbReference>
<evidence type="ECO:0000256" key="2">
    <source>
        <dbReference type="ARBA" id="ARBA00023125"/>
    </source>
</evidence>
<dbReference type="PANTHER" id="PTHR43132:SF6">
    <property type="entry name" value="HTH-TYPE TRANSCRIPTIONAL REPRESSOR CZRA"/>
    <property type="match status" value="1"/>
</dbReference>
<evidence type="ECO:0000259" key="5">
    <source>
        <dbReference type="PROSITE" id="PS50987"/>
    </source>
</evidence>
<dbReference type="GO" id="GO:0003677">
    <property type="term" value="F:DNA binding"/>
    <property type="evidence" value="ECO:0007669"/>
    <property type="project" value="UniProtKB-KW"/>
</dbReference>
<dbReference type="InterPro" id="IPR036390">
    <property type="entry name" value="WH_DNA-bd_sf"/>
</dbReference>
<dbReference type="AlphaFoldDB" id="A0A326UP39"/>
<dbReference type="PANTHER" id="PTHR43132">
    <property type="entry name" value="ARSENICAL RESISTANCE OPERON REPRESSOR ARSR-RELATED"/>
    <property type="match status" value="1"/>
</dbReference>
<dbReference type="InterPro" id="IPR001845">
    <property type="entry name" value="HTH_ArsR_DNA-bd_dom"/>
</dbReference>
<evidence type="ECO:0000256" key="4">
    <source>
        <dbReference type="SAM" id="MobiDB-lite"/>
    </source>
</evidence>
<evidence type="ECO:0000313" key="7">
    <source>
        <dbReference type="Proteomes" id="UP000248806"/>
    </source>
</evidence>
<dbReference type="Proteomes" id="UP000248806">
    <property type="component" value="Unassembled WGS sequence"/>
</dbReference>
<dbReference type="OrthoDB" id="9794330at2"/>
<dbReference type="SUPFAM" id="SSF46785">
    <property type="entry name" value="Winged helix' DNA-binding domain"/>
    <property type="match status" value="1"/>
</dbReference>
<feature type="domain" description="HTH arsR-type" evidence="5">
    <location>
        <begin position="43"/>
        <end position="137"/>
    </location>
</feature>
<evidence type="ECO:0000256" key="3">
    <source>
        <dbReference type="ARBA" id="ARBA00023163"/>
    </source>
</evidence>
<dbReference type="InterPro" id="IPR036388">
    <property type="entry name" value="WH-like_DNA-bd_sf"/>
</dbReference>
<organism evidence="6 7">
    <name type="scientific">Thermosporothrix hazakensis</name>
    <dbReference type="NCBI Taxonomy" id="644383"/>
    <lineage>
        <taxon>Bacteria</taxon>
        <taxon>Bacillati</taxon>
        <taxon>Chloroflexota</taxon>
        <taxon>Ktedonobacteria</taxon>
        <taxon>Ktedonobacterales</taxon>
        <taxon>Thermosporotrichaceae</taxon>
        <taxon>Thermosporothrix</taxon>
    </lineage>
</organism>
<keyword evidence="2 6" id="KW-0238">DNA-binding</keyword>
<dbReference type="Pfam" id="PF01022">
    <property type="entry name" value="HTH_5"/>
    <property type="match status" value="1"/>
</dbReference>
<dbReference type="InterPro" id="IPR011991">
    <property type="entry name" value="ArsR-like_HTH"/>
</dbReference>
<keyword evidence="1" id="KW-0805">Transcription regulation</keyword>
<keyword evidence="3" id="KW-0804">Transcription</keyword>
<accession>A0A326UP39</accession>
<dbReference type="InterPro" id="IPR051011">
    <property type="entry name" value="Metal_resp_trans_reg"/>
</dbReference>
<dbReference type="CDD" id="cd00090">
    <property type="entry name" value="HTH_ARSR"/>
    <property type="match status" value="1"/>
</dbReference>
<feature type="compositionally biased region" description="Polar residues" evidence="4">
    <location>
        <begin position="1"/>
        <end position="11"/>
    </location>
</feature>
<dbReference type="NCBIfam" id="NF033788">
    <property type="entry name" value="HTH_metalloreg"/>
    <property type="match status" value="1"/>
</dbReference>
<evidence type="ECO:0000256" key="1">
    <source>
        <dbReference type="ARBA" id="ARBA00023015"/>
    </source>
</evidence>
<feature type="region of interest" description="Disordered" evidence="4">
    <location>
        <begin position="1"/>
        <end position="30"/>
    </location>
</feature>
<dbReference type="RefSeq" id="WP_111321456.1">
    <property type="nucleotide sequence ID" value="NZ_BIFX01000001.1"/>
</dbReference>
<sequence>MNSPLEDQPNQPKRKARASRQAEQCQVHGANQERVERGRQLLIEEQTAFEVAEIFRALGDSSRVKIVYSLLKQELCTCDLAAITGSSESSVSQHLRILRQLRLVKSRRQGKQVFYSLDDAHIRTLLLVCLNHVRDDNGQQHEGLGKVLALFEQETPAR</sequence>
<protein>
    <submittedName>
        <fullName evidence="6">DNA-binding transcriptional ArsR family regulator</fullName>
    </submittedName>
</protein>
<dbReference type="EMBL" id="QKUF01000005">
    <property type="protein sequence ID" value="PZW32012.1"/>
    <property type="molecule type" value="Genomic_DNA"/>
</dbReference>